<organism evidence="1 2">
    <name type="scientific">Blastomyces silverae</name>
    <dbReference type="NCBI Taxonomy" id="2060906"/>
    <lineage>
        <taxon>Eukaryota</taxon>
        <taxon>Fungi</taxon>
        <taxon>Dikarya</taxon>
        <taxon>Ascomycota</taxon>
        <taxon>Pezizomycotina</taxon>
        <taxon>Eurotiomycetes</taxon>
        <taxon>Eurotiomycetidae</taxon>
        <taxon>Onygenales</taxon>
        <taxon>Ajellomycetaceae</taxon>
        <taxon>Blastomyces</taxon>
    </lineage>
</organism>
<sequence length="174" mass="18814">MNAPIICIGQPGSEDLESTTDRKTDYGLVEISHGAFRGMIPGADPCDNSEIGTLKHDAWTYWGHSGAPLLNKKDGRLIGLHSSWDDQTGMRHGVPLVAIEIFLREHAEVMGSELSGQRTLTSFADRVNEGREKGLVQNLVARTKRSVQVPSEKGSVEVIVISSDSSDGCDGVKL</sequence>
<accession>A0A0H1B994</accession>
<keyword evidence="2" id="KW-1185">Reference proteome</keyword>
<dbReference type="OrthoDB" id="4217619at2759"/>
<dbReference type="Proteomes" id="UP000053573">
    <property type="component" value="Unassembled WGS sequence"/>
</dbReference>
<dbReference type="SUPFAM" id="SSF50494">
    <property type="entry name" value="Trypsin-like serine proteases"/>
    <property type="match status" value="1"/>
</dbReference>
<dbReference type="STRING" id="2060906.A0A0H1B994"/>
<protein>
    <recommendedName>
        <fullName evidence="3">Serine protease</fullName>
    </recommendedName>
</protein>
<evidence type="ECO:0000313" key="2">
    <source>
        <dbReference type="Proteomes" id="UP000053573"/>
    </source>
</evidence>
<name>A0A0H1B994_9EURO</name>
<dbReference type="AlphaFoldDB" id="A0A0H1B994"/>
<comment type="caution">
    <text evidence="1">The sequence shown here is derived from an EMBL/GenBank/DDBJ whole genome shotgun (WGS) entry which is preliminary data.</text>
</comment>
<dbReference type="EMBL" id="LDEV01002797">
    <property type="protein sequence ID" value="KLJ07592.1"/>
    <property type="molecule type" value="Genomic_DNA"/>
</dbReference>
<dbReference type="Gene3D" id="2.40.10.10">
    <property type="entry name" value="Trypsin-like serine proteases"/>
    <property type="match status" value="1"/>
</dbReference>
<evidence type="ECO:0000313" key="1">
    <source>
        <dbReference type="EMBL" id="KLJ07592.1"/>
    </source>
</evidence>
<dbReference type="InterPro" id="IPR009003">
    <property type="entry name" value="Peptidase_S1_PA"/>
</dbReference>
<reference evidence="2" key="1">
    <citation type="journal article" date="2015" name="PLoS Genet.">
        <title>The dynamic genome and transcriptome of the human fungal pathogen Blastomyces and close relative Emmonsia.</title>
        <authorList>
            <person name="Munoz J.F."/>
            <person name="Gauthier G.M."/>
            <person name="Desjardins C.A."/>
            <person name="Gallo J.E."/>
            <person name="Holder J."/>
            <person name="Sullivan T.D."/>
            <person name="Marty A.J."/>
            <person name="Carmen J.C."/>
            <person name="Chen Z."/>
            <person name="Ding L."/>
            <person name="Gujja S."/>
            <person name="Magrini V."/>
            <person name="Misas E."/>
            <person name="Mitreva M."/>
            <person name="Priest M."/>
            <person name="Saif S."/>
            <person name="Whiston E.A."/>
            <person name="Young S."/>
            <person name="Zeng Q."/>
            <person name="Goldman W.E."/>
            <person name="Mardis E.R."/>
            <person name="Taylor J.W."/>
            <person name="McEwen J.G."/>
            <person name="Clay O.K."/>
            <person name="Klein B.S."/>
            <person name="Cuomo C.A."/>
        </authorList>
    </citation>
    <scope>NUCLEOTIDE SEQUENCE [LARGE SCALE GENOMIC DNA]</scope>
    <source>
        <strain evidence="2">UAMH 139</strain>
    </source>
</reference>
<proteinExistence type="predicted"/>
<evidence type="ECO:0008006" key="3">
    <source>
        <dbReference type="Google" id="ProtNLM"/>
    </source>
</evidence>
<gene>
    <name evidence="1" type="ORF">EMPG_16950</name>
</gene>
<dbReference type="Pfam" id="PF13365">
    <property type="entry name" value="Trypsin_2"/>
    <property type="match status" value="1"/>
</dbReference>
<dbReference type="InterPro" id="IPR043504">
    <property type="entry name" value="Peptidase_S1_PA_chymotrypsin"/>
</dbReference>